<dbReference type="Proteomes" id="UP000568877">
    <property type="component" value="Unassembled WGS sequence"/>
</dbReference>
<dbReference type="Proteomes" id="UP000591948">
    <property type="component" value="Unassembled WGS sequence"/>
</dbReference>
<organism evidence="1 4">
    <name type="scientific">Candidatus Hakubella thermalkaliphila</name>
    <dbReference type="NCBI Taxonomy" id="2754717"/>
    <lineage>
        <taxon>Bacteria</taxon>
        <taxon>Bacillati</taxon>
        <taxon>Actinomycetota</taxon>
        <taxon>Actinomycetota incertae sedis</taxon>
        <taxon>Candidatus Hakubellales</taxon>
        <taxon>Candidatus Hakubellaceae</taxon>
        <taxon>Candidatus Hakubella</taxon>
    </lineage>
</organism>
<evidence type="ECO:0000313" key="3">
    <source>
        <dbReference type="Proteomes" id="UP000568877"/>
    </source>
</evidence>
<name>A0A6V8QH47_9ACTN</name>
<reference evidence="3 4" key="1">
    <citation type="journal article" date="2020" name="Front. Microbiol.">
        <title>Single-cell genomics of novel Actinobacteria with the Wood-Ljungdahl pathway discovered in a serpentinizing system.</title>
        <authorList>
            <person name="Merino N."/>
            <person name="Kawai M."/>
            <person name="Boyd E.S."/>
            <person name="Colman D.R."/>
            <person name="McGlynn S.E."/>
            <person name="Nealson K.H."/>
            <person name="Kurokawa K."/>
            <person name="Hongoh Y."/>
        </authorList>
    </citation>
    <scope>NUCLEOTIDE SEQUENCE [LARGE SCALE GENOMIC DNA]</scope>
    <source>
        <strain evidence="1 4">S33</strain>
        <strain evidence="2 3">S42</strain>
    </source>
</reference>
<evidence type="ECO:0000313" key="4">
    <source>
        <dbReference type="Proteomes" id="UP000591948"/>
    </source>
</evidence>
<accession>A0A6V8QH47</accession>
<dbReference type="AlphaFoldDB" id="A0A6V8QH47"/>
<proteinExistence type="predicted"/>
<keyword evidence="4" id="KW-1185">Reference proteome</keyword>
<protein>
    <submittedName>
        <fullName evidence="1">Uncharacterized protein</fullName>
    </submittedName>
</protein>
<evidence type="ECO:0000313" key="1">
    <source>
        <dbReference type="EMBL" id="GFP28614.1"/>
    </source>
</evidence>
<comment type="caution">
    <text evidence="1">The sequence shown here is derived from an EMBL/GenBank/DDBJ whole genome shotgun (WGS) entry which is preliminary data.</text>
</comment>
<evidence type="ECO:0000313" key="2">
    <source>
        <dbReference type="EMBL" id="GFP32883.1"/>
    </source>
</evidence>
<gene>
    <name evidence="1" type="ORF">HKBW3S33_02028</name>
    <name evidence="2" type="ORF">HKBW3S42_01190</name>
</gene>
<sequence length="170" mass="19182">MILQKVPQKVFKEGLDRMLKIIDDTDRNRARAKAIVLLNEMPELAEVVGDAAETAEDNLIKTVTGGQVWYEESIRKHLANMREKLSLPGDGELEKLLVAQVVLCWFALSSAQGSRAQKWRPGIGTESADFWDRHVSRLNNDFLKACKALATVRRFPVQVNIAEKQINIAR</sequence>
<dbReference type="EMBL" id="BLSA01000184">
    <property type="protein sequence ID" value="GFP32883.1"/>
    <property type="molecule type" value="Genomic_DNA"/>
</dbReference>
<dbReference type="EMBL" id="BLRY01000306">
    <property type="protein sequence ID" value="GFP28614.1"/>
    <property type="molecule type" value="Genomic_DNA"/>
</dbReference>
<dbReference type="RefSeq" id="WP_176233941.1">
    <property type="nucleotide sequence ID" value="NZ_BLRY01000306.1"/>
</dbReference>